<evidence type="ECO:0000256" key="1">
    <source>
        <dbReference type="SAM" id="MobiDB-lite"/>
    </source>
</evidence>
<protein>
    <submittedName>
        <fullName evidence="2">Uncharacterized protein</fullName>
    </submittedName>
</protein>
<organism evidence="2 3">
    <name type="scientific">Homarus americanus</name>
    <name type="common">American lobster</name>
    <dbReference type="NCBI Taxonomy" id="6706"/>
    <lineage>
        <taxon>Eukaryota</taxon>
        <taxon>Metazoa</taxon>
        <taxon>Ecdysozoa</taxon>
        <taxon>Arthropoda</taxon>
        <taxon>Crustacea</taxon>
        <taxon>Multicrustacea</taxon>
        <taxon>Malacostraca</taxon>
        <taxon>Eumalacostraca</taxon>
        <taxon>Eucarida</taxon>
        <taxon>Decapoda</taxon>
        <taxon>Pleocyemata</taxon>
        <taxon>Astacidea</taxon>
        <taxon>Nephropoidea</taxon>
        <taxon>Nephropidae</taxon>
        <taxon>Homarus</taxon>
    </lineage>
</organism>
<accession>A0A8J5MQS7</accession>
<evidence type="ECO:0000313" key="3">
    <source>
        <dbReference type="Proteomes" id="UP000747542"/>
    </source>
</evidence>
<comment type="caution">
    <text evidence="2">The sequence shown here is derived from an EMBL/GenBank/DDBJ whole genome shotgun (WGS) entry which is preliminary data.</text>
</comment>
<feature type="compositionally biased region" description="Basic and acidic residues" evidence="1">
    <location>
        <begin position="1"/>
        <end position="17"/>
    </location>
</feature>
<proteinExistence type="predicted"/>
<gene>
    <name evidence="2" type="ORF">Hamer_G001594</name>
</gene>
<sequence>MVMHKAMEIPEGQKEIVRSQGRPPLTKKIATCFRIRRSELKVI</sequence>
<keyword evidence="3" id="KW-1185">Reference proteome</keyword>
<dbReference type="Proteomes" id="UP000747542">
    <property type="component" value="Unassembled WGS sequence"/>
</dbReference>
<reference evidence="2" key="1">
    <citation type="journal article" date="2021" name="Sci. Adv.">
        <title>The American lobster genome reveals insights on longevity, neural, and immune adaptations.</title>
        <authorList>
            <person name="Polinski J.M."/>
            <person name="Zimin A.V."/>
            <person name="Clark K.F."/>
            <person name="Kohn A.B."/>
            <person name="Sadowski N."/>
            <person name="Timp W."/>
            <person name="Ptitsyn A."/>
            <person name="Khanna P."/>
            <person name="Romanova D.Y."/>
            <person name="Williams P."/>
            <person name="Greenwood S.J."/>
            <person name="Moroz L.L."/>
            <person name="Walt D.R."/>
            <person name="Bodnar A.G."/>
        </authorList>
    </citation>
    <scope>NUCLEOTIDE SEQUENCE</scope>
    <source>
        <strain evidence="2">GMGI-L3</strain>
    </source>
</reference>
<dbReference type="EMBL" id="JAHLQT010031306">
    <property type="protein sequence ID" value="KAG7160370.1"/>
    <property type="molecule type" value="Genomic_DNA"/>
</dbReference>
<name>A0A8J5MQS7_HOMAM</name>
<feature type="region of interest" description="Disordered" evidence="1">
    <location>
        <begin position="1"/>
        <end position="21"/>
    </location>
</feature>
<evidence type="ECO:0000313" key="2">
    <source>
        <dbReference type="EMBL" id="KAG7160370.1"/>
    </source>
</evidence>
<dbReference type="AlphaFoldDB" id="A0A8J5MQS7"/>